<keyword evidence="2" id="KW-1185">Reference proteome</keyword>
<accession>A0ACC3MCB5</accession>
<evidence type="ECO:0000313" key="1">
    <source>
        <dbReference type="EMBL" id="KAK3684659.1"/>
    </source>
</evidence>
<comment type="caution">
    <text evidence="1">The sequence shown here is derived from an EMBL/GenBank/DDBJ whole genome shotgun (WGS) entry which is preliminary data.</text>
</comment>
<dbReference type="Proteomes" id="UP001281147">
    <property type="component" value="Unassembled WGS sequence"/>
</dbReference>
<gene>
    <name evidence="1" type="ORF">LTR37_020060</name>
</gene>
<dbReference type="EMBL" id="JAUTXU010000332">
    <property type="protein sequence ID" value="KAK3684659.1"/>
    <property type="molecule type" value="Genomic_DNA"/>
</dbReference>
<organism evidence="1 2">
    <name type="scientific">Vermiconidia calcicola</name>
    <dbReference type="NCBI Taxonomy" id="1690605"/>
    <lineage>
        <taxon>Eukaryota</taxon>
        <taxon>Fungi</taxon>
        <taxon>Dikarya</taxon>
        <taxon>Ascomycota</taxon>
        <taxon>Pezizomycotina</taxon>
        <taxon>Dothideomycetes</taxon>
        <taxon>Dothideomycetidae</taxon>
        <taxon>Mycosphaerellales</taxon>
        <taxon>Extremaceae</taxon>
        <taxon>Vermiconidia</taxon>
    </lineage>
</organism>
<evidence type="ECO:0000313" key="2">
    <source>
        <dbReference type="Proteomes" id="UP001281147"/>
    </source>
</evidence>
<sequence>MAPPNLQHRRTHNLLLISKLLNQRDASSPFTLVLDSLEQSGRPLLAEYLRRANASNVKTIFVSFETLRKPRAVDLFVSAWSQSLQAWQKEVMSLTKAHSSQREHPPFRTMRVPPDMLIVQAGKLLVFDSLNSLAATESANLPALLSSFISPTTSLLAVYHTDIHGRSSHSQENAYAPAPLTLLKYLATTIFTTHSLHHVLARKAARERSHVEPSFGLEEGIEGVLQGLGANGTNGVVLEMEHRRKSGRGVREWYSLPPSDSTSVATGKTRENVILLEDHPDYRSSDATLAEPPGGEAEAQYTFELGLTEKQRQDREGVVLPYFDAQKGGGEGGRILYDMGSEDDFDEEEDEI</sequence>
<name>A0ACC3MCB5_9PEZI</name>
<reference evidence="1" key="1">
    <citation type="submission" date="2023-07" db="EMBL/GenBank/DDBJ databases">
        <title>Black Yeasts Isolated from many extreme environments.</title>
        <authorList>
            <person name="Coleine C."/>
            <person name="Stajich J.E."/>
            <person name="Selbmann L."/>
        </authorList>
    </citation>
    <scope>NUCLEOTIDE SEQUENCE</scope>
    <source>
        <strain evidence="1">CCFEE 5714</strain>
    </source>
</reference>
<protein>
    <submittedName>
        <fullName evidence="1">Uncharacterized protein</fullName>
    </submittedName>
</protein>
<proteinExistence type="predicted"/>